<feature type="region of interest" description="Disordered" evidence="2">
    <location>
        <begin position="827"/>
        <end position="876"/>
    </location>
</feature>
<feature type="domain" description="Rab-GAP TBC" evidence="3">
    <location>
        <begin position="453"/>
        <end position="710"/>
    </location>
</feature>
<feature type="compositionally biased region" description="Polar residues" evidence="2">
    <location>
        <begin position="1"/>
        <end position="31"/>
    </location>
</feature>
<dbReference type="InterPro" id="IPR000195">
    <property type="entry name" value="Rab-GAP-TBC_dom"/>
</dbReference>
<evidence type="ECO:0000313" key="5">
    <source>
        <dbReference type="Proteomes" id="UP001516023"/>
    </source>
</evidence>
<comment type="caution">
    <text evidence="4">The sequence shown here is derived from an EMBL/GenBank/DDBJ whole genome shotgun (WGS) entry which is preliminary data.</text>
</comment>
<evidence type="ECO:0000256" key="1">
    <source>
        <dbReference type="ARBA" id="ARBA00022468"/>
    </source>
</evidence>
<accession>A0ABD3QQ98</accession>
<proteinExistence type="predicted"/>
<gene>
    <name evidence="4" type="ORF">HJC23_007438</name>
</gene>
<feature type="compositionally biased region" description="Low complexity" evidence="2">
    <location>
        <begin position="147"/>
        <end position="157"/>
    </location>
</feature>
<feature type="compositionally biased region" description="Basic and acidic residues" evidence="2">
    <location>
        <begin position="89"/>
        <end position="98"/>
    </location>
</feature>
<feature type="compositionally biased region" description="Polar residues" evidence="2">
    <location>
        <begin position="57"/>
        <end position="69"/>
    </location>
</feature>
<sequence length="1136" mass="125418">MVRLTSSSPFLHPLSMNQHVTQHPLETSQRPSAAADSHDIDRSTRSCDYDDEESTVLAGNTSKNKTNVNGGDEEHGDSMPPRPSQQLQQHHEGGETIHRPSSSLVEKHRQWSPLPRSVRWRLSLGLLTDPWEEEDRPSIDTSTAHSHNTTTNNTNNNIKIHHNIHRAPPKCTQQILQQQTPSPGGGGGDDDVVQQLQSIEEVNALKVRFQRSRYEELEKKHYWAYTPVGIAGHSINGSGVGSGGGGASSTTGLNAASSSSLHHVARGDDPLSALLEQEEKGLLFGFGGKRRIKRGGGNGRQGVKMLVEGVGGNGGGDVPSNGQVSSMNSGQFEEEEGKGPSSLSSEMLDVIEKDLNRLPSDHYTVYHSWRKRCKGWEDERRAEEEDKKKKEKEDEEGKKGVGNSLADFVVAEEDGGNALVDEAFLRLHGMQAQHHHHYQQQQQQQQQQLQQQKMPFGRRKRFTHTGLAQSFQIGRDRTNFPKLSTTNEEEEDEIDHTKKAEAAEKLEIETSTKERAEKLSQILFVYAQEHKEIGYRQGMHEILSYILLVLEMDLMEHAVALERKRWRTDVLSSLGMSPKLEDGSSRKEGGVAGVDSSGNIVVVHLLDSEYILHDAFTLFECVMEALASAYDSAPTGEEETSAGCLEAMTSSIVSKIRYVARDEALFSHVLYMPVPPQLYFAKWVRLMFGREVAGGMKDVMRLWDAFFELASATASIEDDLSISNALMNVLKTAAASMILLIRHLLLAPTVAWDGSLTGDPDPNEGIAFLMNYPPIEDIGVLVKTITTLLAKEKVLAAQSRQHQESHHVVPTGRRHPLASSAPIVTLDDDPVEADQGNVSRASSSGDFMGWPSSEPDLRKDISPSDDENDHSDGVDLHQNKFDVSETLGNFANGLFGLRTRTVDAAMSTIQKQPQAPPPYDIDNPLFAGITGFMDNDDADYSTENGPEEEPPQDENFSPSIMPESSEDEEDTSLIAITTAALNVGNKKASIADSNVDDNASVTSSSYSKMSVSRSLAETIRKDPKELATKLEKSVSTLMKHFHDQMRARADTSPTSNGVPDHTTMIPEAIWDAMADIDQVRKDLLSQSATEQLDKSPSYMSLMGLEKKVDDIRQSSAAKETEKKAPQKITRRNSLFW</sequence>
<dbReference type="InterPro" id="IPR035969">
    <property type="entry name" value="Rab-GAP_TBC_sf"/>
</dbReference>
<feature type="compositionally biased region" description="Polar residues" evidence="2">
    <location>
        <begin position="836"/>
        <end position="845"/>
    </location>
</feature>
<feature type="region of interest" description="Disordered" evidence="2">
    <location>
        <begin position="1"/>
        <end position="112"/>
    </location>
</feature>
<evidence type="ECO:0000313" key="4">
    <source>
        <dbReference type="EMBL" id="KAL3799965.1"/>
    </source>
</evidence>
<dbReference type="PANTHER" id="PTHR22957">
    <property type="entry name" value="TBC1 DOMAIN FAMILY MEMBER GTPASE-ACTIVATING PROTEIN"/>
    <property type="match status" value="1"/>
</dbReference>
<dbReference type="PROSITE" id="PS50086">
    <property type="entry name" value="TBC_RABGAP"/>
    <property type="match status" value="1"/>
</dbReference>
<feature type="compositionally biased region" description="Basic and acidic residues" evidence="2">
    <location>
        <begin position="495"/>
        <end position="509"/>
    </location>
</feature>
<dbReference type="GO" id="GO:0005096">
    <property type="term" value="F:GTPase activator activity"/>
    <property type="evidence" value="ECO:0007669"/>
    <property type="project" value="UniProtKB-KW"/>
</dbReference>
<feature type="region of interest" description="Disordered" evidence="2">
    <location>
        <begin position="934"/>
        <end position="970"/>
    </location>
</feature>
<dbReference type="Proteomes" id="UP001516023">
    <property type="component" value="Unassembled WGS sequence"/>
</dbReference>
<feature type="compositionally biased region" description="Basic and acidic residues" evidence="2">
    <location>
        <begin position="36"/>
        <end position="48"/>
    </location>
</feature>
<organism evidence="4 5">
    <name type="scientific">Cyclotella cryptica</name>
    <dbReference type="NCBI Taxonomy" id="29204"/>
    <lineage>
        <taxon>Eukaryota</taxon>
        <taxon>Sar</taxon>
        <taxon>Stramenopiles</taxon>
        <taxon>Ochrophyta</taxon>
        <taxon>Bacillariophyta</taxon>
        <taxon>Coscinodiscophyceae</taxon>
        <taxon>Thalassiosirophycidae</taxon>
        <taxon>Stephanodiscales</taxon>
        <taxon>Stephanodiscaceae</taxon>
        <taxon>Cyclotella</taxon>
    </lineage>
</organism>
<evidence type="ECO:0000259" key="3">
    <source>
        <dbReference type="PROSITE" id="PS50086"/>
    </source>
</evidence>
<feature type="region of interest" description="Disordered" evidence="2">
    <location>
        <begin position="1111"/>
        <end position="1136"/>
    </location>
</feature>
<feature type="region of interest" description="Disordered" evidence="2">
    <location>
        <begin position="478"/>
        <end position="509"/>
    </location>
</feature>
<name>A0ABD3QQ98_9STRA</name>
<dbReference type="SUPFAM" id="SSF47923">
    <property type="entry name" value="Ypt/Rab-GAP domain of gyp1p"/>
    <property type="match status" value="2"/>
</dbReference>
<reference evidence="4 5" key="1">
    <citation type="journal article" date="2020" name="G3 (Bethesda)">
        <title>Improved Reference Genome for Cyclotella cryptica CCMP332, a Model for Cell Wall Morphogenesis, Salinity Adaptation, and Lipid Production in Diatoms (Bacillariophyta).</title>
        <authorList>
            <person name="Roberts W.R."/>
            <person name="Downey K.M."/>
            <person name="Ruck E.C."/>
            <person name="Traller J.C."/>
            <person name="Alverson A.J."/>
        </authorList>
    </citation>
    <scope>NUCLEOTIDE SEQUENCE [LARGE SCALE GENOMIC DNA]</scope>
    <source>
        <strain evidence="4 5">CCMP332</strain>
    </source>
</reference>
<feature type="region of interest" description="Disordered" evidence="2">
    <location>
        <begin position="132"/>
        <end position="157"/>
    </location>
</feature>
<dbReference type="Gene3D" id="1.10.472.80">
    <property type="entry name" value="Ypt/Rab-GAP domain of gyp1p, domain 3"/>
    <property type="match status" value="1"/>
</dbReference>
<dbReference type="Pfam" id="PF00566">
    <property type="entry name" value="RabGAP-TBC"/>
    <property type="match status" value="1"/>
</dbReference>
<dbReference type="AlphaFoldDB" id="A0ABD3QQ98"/>
<feature type="compositionally biased region" description="Basic and acidic residues" evidence="2">
    <location>
        <begin position="1111"/>
        <end position="1124"/>
    </location>
</feature>
<dbReference type="EMBL" id="JABMIG020000035">
    <property type="protein sequence ID" value="KAL3799965.1"/>
    <property type="molecule type" value="Genomic_DNA"/>
</dbReference>
<dbReference type="PANTHER" id="PTHR22957:SF337">
    <property type="entry name" value="TBC1 DOMAIN FAMILY MEMBER 5"/>
    <property type="match status" value="1"/>
</dbReference>
<feature type="region of interest" description="Disordered" evidence="2">
    <location>
        <begin position="431"/>
        <end position="453"/>
    </location>
</feature>
<feature type="region of interest" description="Disordered" evidence="2">
    <location>
        <begin position="377"/>
        <end position="400"/>
    </location>
</feature>
<feature type="compositionally biased region" description="Basic and acidic residues" evidence="2">
    <location>
        <begin position="377"/>
        <end position="399"/>
    </location>
</feature>
<dbReference type="SMART" id="SM00164">
    <property type="entry name" value="TBC"/>
    <property type="match status" value="1"/>
</dbReference>
<feature type="region of interest" description="Disordered" evidence="2">
    <location>
        <begin position="310"/>
        <end position="343"/>
    </location>
</feature>
<feature type="compositionally biased region" description="Acidic residues" evidence="2">
    <location>
        <begin position="934"/>
        <end position="952"/>
    </location>
</feature>
<protein>
    <recommendedName>
        <fullName evidence="3">Rab-GAP TBC domain-containing protein</fullName>
    </recommendedName>
</protein>
<keyword evidence="5" id="KW-1185">Reference proteome</keyword>
<keyword evidence="1" id="KW-0343">GTPase activation</keyword>
<dbReference type="Gene3D" id="1.10.8.270">
    <property type="entry name" value="putative rabgap domain of human tbc1 domain family member 14 like domains"/>
    <property type="match status" value="1"/>
</dbReference>
<feature type="compositionally biased region" description="Low complexity" evidence="2">
    <location>
        <begin position="439"/>
        <end position="452"/>
    </location>
</feature>
<evidence type="ECO:0000256" key="2">
    <source>
        <dbReference type="SAM" id="MobiDB-lite"/>
    </source>
</evidence>